<evidence type="ECO:0000313" key="1">
    <source>
        <dbReference type="EMBL" id="KIO31655.1"/>
    </source>
</evidence>
<dbReference type="AlphaFoldDB" id="A0A0C3QI37"/>
<name>A0A0C3QI37_9AGAM</name>
<protein>
    <submittedName>
        <fullName evidence="1">Uncharacterized protein</fullName>
    </submittedName>
</protein>
<accession>A0A0C3QI37</accession>
<dbReference type="HOGENOM" id="CLU_3015924_0_0_1"/>
<dbReference type="Proteomes" id="UP000054248">
    <property type="component" value="Unassembled WGS sequence"/>
</dbReference>
<keyword evidence="2" id="KW-1185">Reference proteome</keyword>
<dbReference type="EMBL" id="KN822961">
    <property type="protein sequence ID" value="KIO31655.1"/>
    <property type="molecule type" value="Genomic_DNA"/>
</dbReference>
<organism evidence="1 2">
    <name type="scientific">Tulasnella calospora MUT 4182</name>
    <dbReference type="NCBI Taxonomy" id="1051891"/>
    <lineage>
        <taxon>Eukaryota</taxon>
        <taxon>Fungi</taxon>
        <taxon>Dikarya</taxon>
        <taxon>Basidiomycota</taxon>
        <taxon>Agaricomycotina</taxon>
        <taxon>Agaricomycetes</taxon>
        <taxon>Cantharellales</taxon>
        <taxon>Tulasnellaceae</taxon>
        <taxon>Tulasnella</taxon>
    </lineage>
</organism>
<evidence type="ECO:0000313" key="2">
    <source>
        <dbReference type="Proteomes" id="UP000054248"/>
    </source>
</evidence>
<sequence length="56" mass="6368">MGCGGSLSGRCELRLRRGCRWIALDEELERAFRIRPSPTIDHKLIVGDRVPQRGFS</sequence>
<gene>
    <name evidence="1" type="ORF">M407DRAFT_241736</name>
</gene>
<reference evidence="1 2" key="1">
    <citation type="submission" date="2014-04" db="EMBL/GenBank/DDBJ databases">
        <authorList>
            <consortium name="DOE Joint Genome Institute"/>
            <person name="Kuo A."/>
            <person name="Girlanda M."/>
            <person name="Perotto S."/>
            <person name="Kohler A."/>
            <person name="Nagy L.G."/>
            <person name="Floudas D."/>
            <person name="Copeland A."/>
            <person name="Barry K.W."/>
            <person name="Cichocki N."/>
            <person name="Veneault-Fourrey C."/>
            <person name="LaButti K."/>
            <person name="Lindquist E.A."/>
            <person name="Lipzen A."/>
            <person name="Lundell T."/>
            <person name="Morin E."/>
            <person name="Murat C."/>
            <person name="Sun H."/>
            <person name="Tunlid A."/>
            <person name="Henrissat B."/>
            <person name="Grigoriev I.V."/>
            <person name="Hibbett D.S."/>
            <person name="Martin F."/>
            <person name="Nordberg H.P."/>
            <person name="Cantor M.N."/>
            <person name="Hua S.X."/>
        </authorList>
    </citation>
    <scope>NUCLEOTIDE SEQUENCE [LARGE SCALE GENOMIC DNA]</scope>
    <source>
        <strain evidence="1 2">MUT 4182</strain>
    </source>
</reference>
<proteinExistence type="predicted"/>
<reference evidence="2" key="2">
    <citation type="submission" date="2015-01" db="EMBL/GenBank/DDBJ databases">
        <title>Evolutionary Origins and Diversification of the Mycorrhizal Mutualists.</title>
        <authorList>
            <consortium name="DOE Joint Genome Institute"/>
            <consortium name="Mycorrhizal Genomics Consortium"/>
            <person name="Kohler A."/>
            <person name="Kuo A."/>
            <person name="Nagy L.G."/>
            <person name="Floudas D."/>
            <person name="Copeland A."/>
            <person name="Barry K.W."/>
            <person name="Cichocki N."/>
            <person name="Veneault-Fourrey C."/>
            <person name="LaButti K."/>
            <person name="Lindquist E.A."/>
            <person name="Lipzen A."/>
            <person name="Lundell T."/>
            <person name="Morin E."/>
            <person name="Murat C."/>
            <person name="Riley R."/>
            <person name="Ohm R."/>
            <person name="Sun H."/>
            <person name="Tunlid A."/>
            <person name="Henrissat B."/>
            <person name="Grigoriev I.V."/>
            <person name="Hibbett D.S."/>
            <person name="Martin F."/>
        </authorList>
    </citation>
    <scope>NUCLEOTIDE SEQUENCE [LARGE SCALE GENOMIC DNA]</scope>
    <source>
        <strain evidence="2">MUT 4182</strain>
    </source>
</reference>